<accession>A0A7W3J1B8</accession>
<name>A0A7W3J1B8_9ACTN</name>
<dbReference type="RefSeq" id="WP_182540054.1">
    <property type="nucleotide sequence ID" value="NZ_JACGXA010000001.1"/>
</dbReference>
<comment type="caution">
    <text evidence="1">The sequence shown here is derived from an EMBL/GenBank/DDBJ whole genome shotgun (WGS) entry which is preliminary data.</text>
</comment>
<reference evidence="1 2" key="1">
    <citation type="submission" date="2020-07" db="EMBL/GenBank/DDBJ databases">
        <title>Sequencing the genomes of 1000 actinobacteria strains.</title>
        <authorList>
            <person name="Klenk H.-P."/>
        </authorList>
    </citation>
    <scope>NUCLEOTIDE SEQUENCE [LARGE SCALE GENOMIC DNA]</scope>
    <source>
        <strain evidence="1 2">DSM 21349</strain>
    </source>
</reference>
<dbReference type="AlphaFoldDB" id="A0A7W3J1B8"/>
<evidence type="ECO:0000313" key="1">
    <source>
        <dbReference type="EMBL" id="MBA8804497.1"/>
    </source>
</evidence>
<dbReference type="Proteomes" id="UP000580910">
    <property type="component" value="Unassembled WGS sequence"/>
</dbReference>
<dbReference type="EMBL" id="JACGXA010000001">
    <property type="protein sequence ID" value="MBA8804497.1"/>
    <property type="molecule type" value="Genomic_DNA"/>
</dbReference>
<gene>
    <name evidence="1" type="ORF">FB382_002788</name>
</gene>
<proteinExistence type="predicted"/>
<keyword evidence="2" id="KW-1185">Reference proteome</keyword>
<evidence type="ECO:0000313" key="2">
    <source>
        <dbReference type="Proteomes" id="UP000580910"/>
    </source>
</evidence>
<sequence length="351" mass="39287">MHGSQDPLSSAGIHLTRSDENATEIDELAGLLGGTVGVDAVLDDLNRQGHRTLAPGRAVTWAMTWDRHDRRDAQWWPQGVTTSADASDTEDIRGRRVVAVSWYAKNKQGSRISFIDLATRRYRHVLLVQPVRSADGLVSLAPLRVHAGGIVWCGGYLHVAATAQGFMTCWLDDLLRVPDEHVGDLSTHGYRYVLPVRFAYQAHSAPEEERMRYSFMSLDRGVTPPELIVGEYARGDQTRRLVRFGLNPQSHLLVEDEDGASRPLAVNPEGLAQTQGATVARGRYYLTVSHGASTWGSVYSGLPGAFRRHRWAAPMGPEDIAYWPSTDRLWSVTEHAGRRWVYSMRRSWFDR</sequence>
<protein>
    <submittedName>
        <fullName evidence="1">Uncharacterized protein</fullName>
    </submittedName>
</protein>
<organism evidence="1 2">
    <name type="scientific">Nocardioides ginsengisegetis</name>
    <dbReference type="NCBI Taxonomy" id="661491"/>
    <lineage>
        <taxon>Bacteria</taxon>
        <taxon>Bacillati</taxon>
        <taxon>Actinomycetota</taxon>
        <taxon>Actinomycetes</taxon>
        <taxon>Propionibacteriales</taxon>
        <taxon>Nocardioidaceae</taxon>
        <taxon>Nocardioides</taxon>
    </lineage>
</organism>